<proteinExistence type="predicted"/>
<dbReference type="OrthoDB" id="8048545at2759"/>
<gene>
    <name evidence="2" type="ORF">CR513_57903</name>
</gene>
<accession>A0A371EC80</accession>
<dbReference type="AlphaFoldDB" id="A0A371EC80"/>
<protein>
    <submittedName>
        <fullName evidence="2">Uncharacterized protein</fullName>
    </submittedName>
</protein>
<feature type="region of interest" description="Disordered" evidence="1">
    <location>
        <begin position="1"/>
        <end position="37"/>
    </location>
</feature>
<dbReference type="EMBL" id="QJKJ01014784">
    <property type="protein sequence ID" value="RDX63642.1"/>
    <property type="molecule type" value="Genomic_DNA"/>
</dbReference>
<evidence type="ECO:0000313" key="2">
    <source>
        <dbReference type="EMBL" id="RDX63642.1"/>
    </source>
</evidence>
<dbReference type="Proteomes" id="UP000257109">
    <property type="component" value="Unassembled WGS sequence"/>
</dbReference>
<name>A0A371EC80_MUCPR</name>
<feature type="non-terminal residue" evidence="2">
    <location>
        <position position="1"/>
    </location>
</feature>
<organism evidence="2 3">
    <name type="scientific">Mucuna pruriens</name>
    <name type="common">Velvet bean</name>
    <name type="synonym">Dolichos pruriens</name>
    <dbReference type="NCBI Taxonomy" id="157652"/>
    <lineage>
        <taxon>Eukaryota</taxon>
        <taxon>Viridiplantae</taxon>
        <taxon>Streptophyta</taxon>
        <taxon>Embryophyta</taxon>
        <taxon>Tracheophyta</taxon>
        <taxon>Spermatophyta</taxon>
        <taxon>Magnoliopsida</taxon>
        <taxon>eudicotyledons</taxon>
        <taxon>Gunneridae</taxon>
        <taxon>Pentapetalae</taxon>
        <taxon>rosids</taxon>
        <taxon>fabids</taxon>
        <taxon>Fabales</taxon>
        <taxon>Fabaceae</taxon>
        <taxon>Papilionoideae</taxon>
        <taxon>50 kb inversion clade</taxon>
        <taxon>NPAAA clade</taxon>
        <taxon>indigoferoid/millettioid clade</taxon>
        <taxon>Phaseoleae</taxon>
        <taxon>Mucuna</taxon>
    </lineage>
</organism>
<evidence type="ECO:0000313" key="3">
    <source>
        <dbReference type="Proteomes" id="UP000257109"/>
    </source>
</evidence>
<reference evidence="2" key="1">
    <citation type="submission" date="2018-05" db="EMBL/GenBank/DDBJ databases">
        <title>Draft genome of Mucuna pruriens seed.</title>
        <authorList>
            <person name="Nnadi N.E."/>
            <person name="Vos R."/>
            <person name="Hasami M.H."/>
            <person name="Devisetty U.K."/>
            <person name="Aguiy J.C."/>
        </authorList>
    </citation>
    <scope>NUCLEOTIDE SEQUENCE [LARGE SCALE GENOMIC DNA]</scope>
    <source>
        <strain evidence="2">JCA_2017</strain>
    </source>
</reference>
<comment type="caution">
    <text evidence="2">The sequence shown here is derived from an EMBL/GenBank/DDBJ whole genome shotgun (WGS) entry which is preliminary data.</text>
</comment>
<keyword evidence="3" id="KW-1185">Reference proteome</keyword>
<sequence length="60" mass="7042">MSQDKNLDDAPEPPLVQLKRSNRQKQSSTRYTSDEYVTLTDGEELECYRESMESEERQKA</sequence>
<evidence type="ECO:0000256" key="1">
    <source>
        <dbReference type="SAM" id="MobiDB-lite"/>
    </source>
</evidence>